<dbReference type="EMBL" id="KZ819326">
    <property type="protein sequence ID" value="PWN20957.1"/>
    <property type="molecule type" value="Genomic_DNA"/>
</dbReference>
<organism evidence="1 2">
    <name type="scientific">Pseudomicrostroma glucosiphilum</name>
    <dbReference type="NCBI Taxonomy" id="1684307"/>
    <lineage>
        <taxon>Eukaryota</taxon>
        <taxon>Fungi</taxon>
        <taxon>Dikarya</taxon>
        <taxon>Basidiomycota</taxon>
        <taxon>Ustilaginomycotina</taxon>
        <taxon>Exobasidiomycetes</taxon>
        <taxon>Microstromatales</taxon>
        <taxon>Microstromatales incertae sedis</taxon>
        <taxon>Pseudomicrostroma</taxon>
    </lineage>
</organism>
<proteinExistence type="predicted"/>
<protein>
    <submittedName>
        <fullName evidence="1">Uncharacterized protein</fullName>
    </submittedName>
</protein>
<dbReference type="RefSeq" id="XP_025348117.1">
    <property type="nucleotide sequence ID" value="XM_025489560.1"/>
</dbReference>
<gene>
    <name evidence="1" type="ORF">BCV69DRAFT_179804</name>
</gene>
<keyword evidence="2" id="KW-1185">Reference proteome</keyword>
<accession>A0A316U6Q7</accession>
<reference evidence="1 2" key="1">
    <citation type="journal article" date="2018" name="Mol. Biol. Evol.">
        <title>Broad Genomic Sampling Reveals a Smut Pathogenic Ancestry of the Fungal Clade Ustilaginomycotina.</title>
        <authorList>
            <person name="Kijpornyongpan T."/>
            <person name="Mondo S.J."/>
            <person name="Barry K."/>
            <person name="Sandor L."/>
            <person name="Lee J."/>
            <person name="Lipzen A."/>
            <person name="Pangilinan J."/>
            <person name="LaButti K."/>
            <person name="Hainaut M."/>
            <person name="Henrissat B."/>
            <person name="Grigoriev I.V."/>
            <person name="Spatafora J.W."/>
            <person name="Aime M.C."/>
        </authorList>
    </citation>
    <scope>NUCLEOTIDE SEQUENCE [LARGE SCALE GENOMIC DNA]</scope>
    <source>
        <strain evidence="1 2">MCA 4718</strain>
    </source>
</reference>
<evidence type="ECO:0000313" key="2">
    <source>
        <dbReference type="Proteomes" id="UP000245942"/>
    </source>
</evidence>
<dbReference type="GeneID" id="37011294"/>
<evidence type="ECO:0000313" key="1">
    <source>
        <dbReference type="EMBL" id="PWN20957.1"/>
    </source>
</evidence>
<dbReference type="AlphaFoldDB" id="A0A316U6Q7"/>
<name>A0A316U6Q7_9BASI</name>
<sequence length="155" mass="17563">MELRLSPTASQGRQLHRHRWNASQDFLAQHRSRDEANLCHRMSEPSTVSHRHARACNEVESIVEYTMDKMKKMGEALPLLTDEEMVAAVIAGLPPRSALLVGREDGSWPLRSELLDVLQRQEARLVTAKAEFAYVDSLLIVKAIPHCLKKLAAQW</sequence>
<dbReference type="Proteomes" id="UP000245942">
    <property type="component" value="Unassembled WGS sequence"/>
</dbReference>